<evidence type="ECO:0000256" key="1">
    <source>
        <dbReference type="SAM" id="Phobius"/>
    </source>
</evidence>
<evidence type="ECO:0000313" key="2">
    <source>
        <dbReference type="EMBL" id="MFB9685998.1"/>
    </source>
</evidence>
<feature type="transmembrane region" description="Helical" evidence="1">
    <location>
        <begin position="68"/>
        <end position="89"/>
    </location>
</feature>
<keyword evidence="1" id="KW-1133">Transmembrane helix</keyword>
<dbReference type="EMBL" id="JBHMBK010000012">
    <property type="protein sequence ID" value="MFB9685998.1"/>
    <property type="molecule type" value="Genomic_DNA"/>
</dbReference>
<proteinExistence type="predicted"/>
<feature type="transmembrane region" description="Helical" evidence="1">
    <location>
        <begin position="216"/>
        <end position="239"/>
    </location>
</feature>
<evidence type="ECO:0008006" key="4">
    <source>
        <dbReference type="Google" id="ProtNLM"/>
    </source>
</evidence>
<accession>A0ABV5U7X0</accession>
<reference evidence="2 3" key="1">
    <citation type="submission" date="2024-09" db="EMBL/GenBank/DDBJ databases">
        <authorList>
            <person name="Sun Q."/>
            <person name="Mori K."/>
        </authorList>
    </citation>
    <scope>NUCLEOTIDE SEQUENCE [LARGE SCALE GENOMIC DNA]</scope>
    <source>
        <strain evidence="2 3">JCM 13852</strain>
    </source>
</reference>
<keyword evidence="1" id="KW-0472">Membrane</keyword>
<dbReference type="RefSeq" id="WP_378194452.1">
    <property type="nucleotide sequence ID" value="NZ_JBHMBK010000012.1"/>
</dbReference>
<name>A0ABV5U7X0_9PSEU</name>
<evidence type="ECO:0000313" key="3">
    <source>
        <dbReference type="Proteomes" id="UP001589535"/>
    </source>
</evidence>
<protein>
    <recommendedName>
        <fullName evidence="4">Vegetative cell wall protein gp1</fullName>
    </recommendedName>
</protein>
<feature type="transmembrane region" description="Helical" evidence="1">
    <location>
        <begin position="16"/>
        <end position="36"/>
    </location>
</feature>
<comment type="caution">
    <text evidence="2">The sequence shown here is derived from an EMBL/GenBank/DDBJ whole genome shotgun (WGS) entry which is preliminary data.</text>
</comment>
<sequence length="294" mass="31882">MGRFFEELAKKLAERWLALLVLPGAGFLAVAIVGGWQRHRAALDWSRFRQGVDTFAATASRLPVGLQLVLLVLALLGTAGVGLVVQALAGLTRLVWLGRWPAPLLKWRVRARRRRWLDLVGQRRAVSGEESERRAAADRLAGKANRIALAEPGRPTWMGDRVHAVEQVALARYGLDLTFGWPRLWLVLPDTVRAEITAAEASFAAAVATGTWSLPYLVLAVFWWPAAVAGLAFGVTGWARARAAIGDLGALSEAAVDLHGTTLARALGVDDPEKSGVLTLEQGKKITEIVRKGR</sequence>
<gene>
    <name evidence="2" type="ORF">ACFFTO_17515</name>
</gene>
<organism evidence="2 3">
    <name type="scientific">Amycolatopsis plumensis</name>
    <dbReference type="NCBI Taxonomy" id="236508"/>
    <lineage>
        <taxon>Bacteria</taxon>
        <taxon>Bacillati</taxon>
        <taxon>Actinomycetota</taxon>
        <taxon>Actinomycetes</taxon>
        <taxon>Pseudonocardiales</taxon>
        <taxon>Pseudonocardiaceae</taxon>
        <taxon>Amycolatopsis</taxon>
    </lineage>
</organism>
<dbReference type="Proteomes" id="UP001589535">
    <property type="component" value="Unassembled WGS sequence"/>
</dbReference>
<keyword evidence="3" id="KW-1185">Reference proteome</keyword>
<keyword evidence="1" id="KW-0812">Transmembrane</keyword>